<dbReference type="EMBL" id="OU895879">
    <property type="protein sequence ID" value="CAG9806345.1"/>
    <property type="molecule type" value="Genomic_DNA"/>
</dbReference>
<keyword evidence="11 14" id="KW-0408">Iron</keyword>
<dbReference type="GO" id="GO:0005789">
    <property type="term" value="C:endoplasmic reticulum membrane"/>
    <property type="evidence" value="ECO:0007669"/>
    <property type="project" value="UniProtKB-SubCell"/>
</dbReference>
<evidence type="ECO:0008006" key="18">
    <source>
        <dbReference type="Google" id="ProtNLM"/>
    </source>
</evidence>
<organism evidence="16 17">
    <name type="scientific">Chironomus riparius</name>
    <dbReference type="NCBI Taxonomy" id="315576"/>
    <lineage>
        <taxon>Eukaryota</taxon>
        <taxon>Metazoa</taxon>
        <taxon>Ecdysozoa</taxon>
        <taxon>Arthropoda</taxon>
        <taxon>Hexapoda</taxon>
        <taxon>Insecta</taxon>
        <taxon>Pterygota</taxon>
        <taxon>Neoptera</taxon>
        <taxon>Endopterygota</taxon>
        <taxon>Diptera</taxon>
        <taxon>Nematocera</taxon>
        <taxon>Chironomoidea</taxon>
        <taxon>Chironomidae</taxon>
        <taxon>Chironominae</taxon>
        <taxon>Chironomus</taxon>
    </lineage>
</organism>
<reference evidence="16" key="1">
    <citation type="submission" date="2022-01" db="EMBL/GenBank/DDBJ databases">
        <authorList>
            <person name="King R."/>
        </authorList>
    </citation>
    <scope>NUCLEOTIDE SEQUENCE</scope>
</reference>
<evidence type="ECO:0000256" key="15">
    <source>
        <dbReference type="RuleBase" id="RU000461"/>
    </source>
</evidence>
<gene>
    <name evidence="16" type="ORF">CHIRRI_LOCUS9205</name>
</gene>
<keyword evidence="10 15" id="KW-0560">Oxidoreductase</keyword>
<dbReference type="GO" id="GO:0020037">
    <property type="term" value="F:heme binding"/>
    <property type="evidence" value="ECO:0007669"/>
    <property type="project" value="InterPro"/>
</dbReference>
<keyword evidence="12 15" id="KW-0503">Monooxygenase</keyword>
<dbReference type="Gene3D" id="1.10.630.10">
    <property type="entry name" value="Cytochrome P450"/>
    <property type="match status" value="1"/>
</dbReference>
<keyword evidence="9" id="KW-0492">Microsome</keyword>
<dbReference type="PANTHER" id="PTHR24292:SF54">
    <property type="entry name" value="CYP9F3-RELATED"/>
    <property type="match status" value="1"/>
</dbReference>
<evidence type="ECO:0000256" key="11">
    <source>
        <dbReference type="ARBA" id="ARBA00023004"/>
    </source>
</evidence>
<keyword evidence="6 14" id="KW-0349">Heme</keyword>
<dbReference type="SUPFAM" id="SSF48264">
    <property type="entry name" value="Cytochrome P450"/>
    <property type="match status" value="1"/>
</dbReference>
<evidence type="ECO:0000313" key="16">
    <source>
        <dbReference type="EMBL" id="CAG9806345.1"/>
    </source>
</evidence>
<dbReference type="GO" id="GO:0004497">
    <property type="term" value="F:monooxygenase activity"/>
    <property type="evidence" value="ECO:0007669"/>
    <property type="project" value="UniProtKB-KW"/>
</dbReference>
<dbReference type="OrthoDB" id="7723819at2759"/>
<feature type="binding site" description="axial binding residue" evidence="14">
    <location>
        <position position="431"/>
    </location>
    <ligand>
        <name>heme</name>
        <dbReference type="ChEBI" id="CHEBI:30413"/>
    </ligand>
    <ligandPart>
        <name>Fe</name>
        <dbReference type="ChEBI" id="CHEBI:18248"/>
    </ligandPart>
</feature>
<sequence>MFLTLAIVTLIFLYVYIKYRYDFWTNRGIPTAKPTFLFGNIAGVGRTRSIADSLKQVYDEFREKEDFVGIYFFTNPAMVIINPELAKLILVKDFQYFSDRGMYSNKISDPLSHNLLTMKIDDWKPKRMKITPTFSSGKIKLMFDIISGITDNLVDKFSKTSEANISETVALYSTDIISNIAFGIESNCLADPDSEIRKYGKKIFKMNIIRITRFFLTSQFPELAFSLGIKATNQEASGYFLKLFIDTVTYREENNIRRNDFLQILIDLKNSKEGQEIDLKELASESFAFFGGGFETTSSTITYCLYELSQNKDIQSQLREEVDEVFSNEGGLTYDTLTDMKYLNMVISETLRKYPVIPMSLRRCTENYKIPNTLLEIPKGTMVNIPALSYHHDPSYYPNPSAFDPERFTEENIKMRPAFTYLPFGEGQRICVGMRFAQMQVKIAIAKLISNFEFSTCEKTEIPMKYNLSSPFMTPKSDIFLSLKLLK</sequence>
<dbReference type="GO" id="GO:0005506">
    <property type="term" value="F:iron ion binding"/>
    <property type="evidence" value="ECO:0007669"/>
    <property type="project" value="InterPro"/>
</dbReference>
<dbReference type="PRINTS" id="PR00385">
    <property type="entry name" value="P450"/>
</dbReference>
<dbReference type="PANTHER" id="PTHR24292">
    <property type="entry name" value="CYTOCHROME P450"/>
    <property type="match status" value="1"/>
</dbReference>
<dbReference type="InterPro" id="IPR036396">
    <property type="entry name" value="Cyt_P450_sf"/>
</dbReference>
<dbReference type="InterPro" id="IPR002401">
    <property type="entry name" value="Cyt_P450_E_grp-I"/>
</dbReference>
<evidence type="ECO:0000256" key="2">
    <source>
        <dbReference type="ARBA" id="ARBA00003690"/>
    </source>
</evidence>
<comment type="subcellular location">
    <subcellularLocation>
        <location evidence="4">Endoplasmic reticulum membrane</location>
        <topology evidence="4">Peripheral membrane protein</topology>
    </subcellularLocation>
    <subcellularLocation>
        <location evidence="3">Microsome membrane</location>
        <topology evidence="3">Peripheral membrane protein</topology>
    </subcellularLocation>
</comment>
<protein>
    <recommendedName>
        <fullName evidence="18">Cytochrome P450</fullName>
    </recommendedName>
</protein>
<dbReference type="AlphaFoldDB" id="A0A9N9RYR6"/>
<keyword evidence="8" id="KW-0256">Endoplasmic reticulum</keyword>
<comment type="cofactor">
    <cofactor evidence="1 14">
        <name>heme</name>
        <dbReference type="ChEBI" id="CHEBI:30413"/>
    </cofactor>
</comment>
<name>A0A9N9RYR6_9DIPT</name>
<evidence type="ECO:0000256" key="4">
    <source>
        <dbReference type="ARBA" id="ARBA00004406"/>
    </source>
</evidence>
<evidence type="ECO:0000256" key="1">
    <source>
        <dbReference type="ARBA" id="ARBA00001971"/>
    </source>
</evidence>
<evidence type="ECO:0000313" key="17">
    <source>
        <dbReference type="Proteomes" id="UP001153620"/>
    </source>
</evidence>
<evidence type="ECO:0000256" key="3">
    <source>
        <dbReference type="ARBA" id="ARBA00004174"/>
    </source>
</evidence>
<reference evidence="16" key="2">
    <citation type="submission" date="2022-10" db="EMBL/GenBank/DDBJ databases">
        <authorList>
            <consortium name="ENA_rothamsted_submissions"/>
            <consortium name="culmorum"/>
            <person name="King R."/>
        </authorList>
    </citation>
    <scope>NUCLEOTIDE SEQUENCE</scope>
</reference>
<evidence type="ECO:0000256" key="10">
    <source>
        <dbReference type="ARBA" id="ARBA00023002"/>
    </source>
</evidence>
<evidence type="ECO:0000256" key="12">
    <source>
        <dbReference type="ARBA" id="ARBA00023033"/>
    </source>
</evidence>
<evidence type="ECO:0000256" key="14">
    <source>
        <dbReference type="PIRSR" id="PIRSR602401-1"/>
    </source>
</evidence>
<accession>A0A9N9RYR6</accession>
<dbReference type="PRINTS" id="PR00463">
    <property type="entry name" value="EP450I"/>
</dbReference>
<dbReference type="Proteomes" id="UP001153620">
    <property type="component" value="Chromosome 3"/>
</dbReference>
<keyword evidence="13" id="KW-0472">Membrane</keyword>
<evidence type="ECO:0000256" key="8">
    <source>
        <dbReference type="ARBA" id="ARBA00022824"/>
    </source>
</evidence>
<evidence type="ECO:0000256" key="6">
    <source>
        <dbReference type="ARBA" id="ARBA00022617"/>
    </source>
</evidence>
<proteinExistence type="inferred from homology"/>
<dbReference type="GO" id="GO:0016705">
    <property type="term" value="F:oxidoreductase activity, acting on paired donors, with incorporation or reduction of molecular oxygen"/>
    <property type="evidence" value="ECO:0007669"/>
    <property type="project" value="InterPro"/>
</dbReference>
<comment type="similarity">
    <text evidence="5 15">Belongs to the cytochrome P450 family.</text>
</comment>
<dbReference type="Pfam" id="PF00067">
    <property type="entry name" value="p450"/>
    <property type="match status" value="1"/>
</dbReference>
<evidence type="ECO:0000256" key="9">
    <source>
        <dbReference type="ARBA" id="ARBA00022848"/>
    </source>
</evidence>
<dbReference type="InterPro" id="IPR050476">
    <property type="entry name" value="Insect_CytP450_Detox"/>
</dbReference>
<dbReference type="FunFam" id="1.10.630.10:FF:000042">
    <property type="entry name" value="Cytochrome P450"/>
    <property type="match status" value="1"/>
</dbReference>
<dbReference type="InterPro" id="IPR017972">
    <property type="entry name" value="Cyt_P450_CS"/>
</dbReference>
<dbReference type="InterPro" id="IPR001128">
    <property type="entry name" value="Cyt_P450"/>
</dbReference>
<dbReference type="PROSITE" id="PS00086">
    <property type="entry name" value="CYTOCHROME_P450"/>
    <property type="match status" value="1"/>
</dbReference>
<evidence type="ECO:0000256" key="5">
    <source>
        <dbReference type="ARBA" id="ARBA00010617"/>
    </source>
</evidence>
<keyword evidence="7 14" id="KW-0479">Metal-binding</keyword>
<keyword evidence="17" id="KW-1185">Reference proteome</keyword>
<dbReference type="CDD" id="cd11056">
    <property type="entry name" value="CYP6-like"/>
    <property type="match status" value="1"/>
</dbReference>
<evidence type="ECO:0000256" key="13">
    <source>
        <dbReference type="ARBA" id="ARBA00023136"/>
    </source>
</evidence>
<comment type="function">
    <text evidence="2">May be involved in the metabolism of insect hormones and in the breakdown of synthetic insecticides.</text>
</comment>
<evidence type="ECO:0000256" key="7">
    <source>
        <dbReference type="ARBA" id="ARBA00022723"/>
    </source>
</evidence>